<name>A0A812QLI3_9DINO</name>
<keyword evidence="2" id="KW-1185">Reference proteome</keyword>
<evidence type="ECO:0000313" key="2">
    <source>
        <dbReference type="Proteomes" id="UP000601435"/>
    </source>
</evidence>
<dbReference type="AlphaFoldDB" id="A0A812QLI3"/>
<dbReference type="Proteomes" id="UP000601435">
    <property type="component" value="Unassembled WGS sequence"/>
</dbReference>
<reference evidence="1" key="1">
    <citation type="submission" date="2021-02" db="EMBL/GenBank/DDBJ databases">
        <authorList>
            <person name="Dougan E. K."/>
            <person name="Rhodes N."/>
            <person name="Thang M."/>
            <person name="Chan C."/>
        </authorList>
    </citation>
    <scope>NUCLEOTIDE SEQUENCE</scope>
</reference>
<dbReference type="Gene3D" id="3.60.130.30">
    <property type="match status" value="1"/>
</dbReference>
<evidence type="ECO:0000313" key="1">
    <source>
        <dbReference type="EMBL" id="CAE7393278.1"/>
    </source>
</evidence>
<proteinExistence type="predicted"/>
<sequence>MQDVALEERLLLNAYRQLLGEAAAAACPPALVMASRNDLVSYACRTLPEAEQRVLLDYADSLARRFSSTGIERYPLPLRCAEKPTEAEDRAHAHLLEGSGSLWVALRDVIVALDFGADGRPIAEGHVFYLGSYCKGGAVGVCRHTRYHGNVCRLLNAALQAICPDFAWSTLAVSLNNGVKVHTDRWNASAPCLLVGCSHHDGGELWIEQPGGVACLEHEGTQLFGTALPTSAMVVMFSGKEQRHANLPWSNGDRFVLIAFQTGHLASLRPAERRMLLDFGICSALAVAMAQ</sequence>
<protein>
    <submittedName>
        <fullName evidence="1">RpsF protein</fullName>
    </submittedName>
</protein>
<comment type="caution">
    <text evidence="1">The sequence shown here is derived from an EMBL/GenBank/DDBJ whole genome shotgun (WGS) entry which is preliminary data.</text>
</comment>
<dbReference type="EMBL" id="CAJNJA010017048">
    <property type="protein sequence ID" value="CAE7393278.1"/>
    <property type="molecule type" value="Genomic_DNA"/>
</dbReference>
<dbReference type="OrthoDB" id="448331at2759"/>
<accession>A0A812QLI3</accession>
<gene>
    <name evidence="1" type="primary">rpsF</name>
    <name evidence="1" type="ORF">SNEC2469_LOCUS10709</name>
</gene>
<organism evidence="1 2">
    <name type="scientific">Symbiodinium necroappetens</name>
    <dbReference type="NCBI Taxonomy" id="1628268"/>
    <lineage>
        <taxon>Eukaryota</taxon>
        <taxon>Sar</taxon>
        <taxon>Alveolata</taxon>
        <taxon>Dinophyceae</taxon>
        <taxon>Suessiales</taxon>
        <taxon>Symbiodiniaceae</taxon>
        <taxon>Symbiodinium</taxon>
    </lineage>
</organism>